<accession>I4EKD0</accession>
<evidence type="ECO:0000313" key="1">
    <source>
        <dbReference type="EMBL" id="CCF85142.1"/>
    </source>
</evidence>
<organism evidence="1 2">
    <name type="scientific">Nitrolancea hollandica Lb</name>
    <dbReference type="NCBI Taxonomy" id="1129897"/>
    <lineage>
        <taxon>Bacteria</taxon>
        <taxon>Pseudomonadati</taxon>
        <taxon>Thermomicrobiota</taxon>
        <taxon>Thermomicrobia</taxon>
        <taxon>Sphaerobacterales</taxon>
        <taxon>Sphaerobacterineae</taxon>
        <taxon>Sphaerobacteraceae</taxon>
        <taxon>Nitrolancea</taxon>
    </lineage>
</organism>
<reference evidence="1 2" key="1">
    <citation type="journal article" date="2012" name="ISME J.">
        <title>Nitrification expanded: discovery, physiology and genomics of a nitrite-oxidizing bacterium from the phylum Chloroflexi.</title>
        <authorList>
            <person name="Sorokin D.Y."/>
            <person name="Lucker S."/>
            <person name="Vejmelkova D."/>
            <person name="Kostrikina N.A."/>
            <person name="Kleerebezem R."/>
            <person name="Rijpstra W.I."/>
            <person name="Damste J.S."/>
            <person name="Le Paslier D."/>
            <person name="Muyzer G."/>
            <person name="Wagner M."/>
            <person name="van Loosdrecht M.C."/>
            <person name="Daims H."/>
        </authorList>
    </citation>
    <scope>NUCLEOTIDE SEQUENCE [LARGE SCALE GENOMIC DNA]</scope>
    <source>
        <strain evidence="2">none</strain>
    </source>
</reference>
<gene>
    <name evidence="1" type="ORF">NITHO_4560001</name>
</gene>
<name>I4EKD0_9BACT</name>
<evidence type="ECO:0000313" key="2">
    <source>
        <dbReference type="Proteomes" id="UP000004221"/>
    </source>
</evidence>
<comment type="caution">
    <text evidence="1">The sequence shown here is derived from an EMBL/GenBank/DDBJ whole genome shotgun (WGS) entry which is preliminary data.</text>
</comment>
<dbReference type="AlphaFoldDB" id="I4EKD0"/>
<protein>
    <submittedName>
        <fullName evidence="1">Uncharacterized protein</fullName>
    </submittedName>
</protein>
<proteinExistence type="predicted"/>
<dbReference type="Proteomes" id="UP000004221">
    <property type="component" value="Unassembled WGS sequence"/>
</dbReference>
<keyword evidence="2" id="KW-1185">Reference proteome</keyword>
<dbReference type="EMBL" id="CAGS01000397">
    <property type="protein sequence ID" value="CCF85142.1"/>
    <property type="molecule type" value="Genomic_DNA"/>
</dbReference>
<sequence length="91" mass="9746">MAEAYAKLLGALPPQIEIDERLGAETMSYSVGAQRIILARASGPESPIAAHVQRWGNGPYQIILTAGFAGSAARIEIEPVDGERMAIEPER</sequence>